<keyword evidence="1 3" id="KW-0808">Transferase</keyword>
<dbReference type="RefSeq" id="WP_136953683.1">
    <property type="nucleotide sequence ID" value="NZ_CP039712.1"/>
</dbReference>
<dbReference type="Pfam" id="PF05958">
    <property type="entry name" value="tRNA_U5-meth_tr"/>
    <property type="match status" value="1"/>
</dbReference>
<dbReference type="CDD" id="cd02440">
    <property type="entry name" value="AdoMet_MTases"/>
    <property type="match status" value="1"/>
</dbReference>
<dbReference type="NCBIfam" id="TIGR00479">
    <property type="entry name" value="rumA"/>
    <property type="match status" value="1"/>
</dbReference>
<dbReference type="Pfam" id="PF01938">
    <property type="entry name" value="TRAM"/>
    <property type="match status" value="1"/>
</dbReference>
<feature type="binding site" evidence="1">
    <location>
        <position position="383"/>
    </location>
    <ligand>
        <name>S-adenosyl-L-methionine</name>
        <dbReference type="ChEBI" id="CHEBI:59789"/>
    </ligand>
</feature>
<keyword evidence="1" id="KW-0949">S-adenosyl-L-methionine</keyword>
<dbReference type="OrthoDB" id="9804590at2"/>
<feature type="binding site" evidence="1">
    <location>
        <position position="285"/>
    </location>
    <ligand>
        <name>S-adenosyl-L-methionine</name>
        <dbReference type="ChEBI" id="CHEBI:59789"/>
    </ligand>
</feature>
<keyword evidence="4" id="KW-1185">Reference proteome</keyword>
<dbReference type="PROSITE" id="PS51687">
    <property type="entry name" value="SAM_MT_RNA_M5U"/>
    <property type="match status" value="1"/>
</dbReference>
<name>A0A4D7CWY5_9ENTE</name>
<dbReference type="PANTHER" id="PTHR11061">
    <property type="entry name" value="RNA M5U METHYLTRANSFERASE"/>
    <property type="match status" value="1"/>
</dbReference>
<dbReference type="Gene3D" id="3.40.50.150">
    <property type="entry name" value="Vaccinia Virus protein VP39"/>
    <property type="match status" value="1"/>
</dbReference>
<organism evidence="3 4">
    <name type="scientific">Vagococcus zengguangii</name>
    <dbReference type="NCBI Taxonomy" id="2571750"/>
    <lineage>
        <taxon>Bacteria</taxon>
        <taxon>Bacillati</taxon>
        <taxon>Bacillota</taxon>
        <taxon>Bacilli</taxon>
        <taxon>Lactobacillales</taxon>
        <taxon>Enterococcaceae</taxon>
        <taxon>Vagococcus</taxon>
    </lineage>
</organism>
<dbReference type="SUPFAM" id="SSF50249">
    <property type="entry name" value="Nucleic acid-binding proteins"/>
    <property type="match status" value="1"/>
</dbReference>
<comment type="similarity">
    <text evidence="1">Belongs to the class I-like SAM-binding methyltransferase superfamily. RNA M5U methyltransferase family.</text>
</comment>
<dbReference type="Gene3D" id="2.40.50.140">
    <property type="entry name" value="Nucleic acid-binding proteins"/>
    <property type="match status" value="1"/>
</dbReference>
<feature type="binding site" evidence="1">
    <location>
        <position position="314"/>
    </location>
    <ligand>
        <name>S-adenosyl-L-methionine</name>
        <dbReference type="ChEBI" id="CHEBI:59789"/>
    </ligand>
</feature>
<protein>
    <submittedName>
        <fullName evidence="3">23S rRNA (Uracil(1939)-C(5))-methyltransferase RlmD</fullName>
        <ecNumber evidence="3">2.1.1.190</ecNumber>
    </submittedName>
</protein>
<reference evidence="3 4" key="1">
    <citation type="submission" date="2019-04" db="EMBL/GenBank/DDBJ databases">
        <title>Vagococcus sp. nov., isolated from faeces of yaks (Bos grunniens).</title>
        <authorList>
            <person name="Ge Y."/>
        </authorList>
    </citation>
    <scope>NUCLEOTIDE SEQUENCE [LARGE SCALE GENOMIC DNA]</scope>
    <source>
        <strain evidence="3 4">MN-17</strain>
    </source>
</reference>
<keyword evidence="1 3" id="KW-0489">Methyltransferase</keyword>
<dbReference type="AlphaFoldDB" id="A0A4D7CWY5"/>
<dbReference type="SUPFAM" id="SSF53335">
    <property type="entry name" value="S-adenosyl-L-methionine-dependent methyltransferases"/>
    <property type="match status" value="1"/>
</dbReference>
<dbReference type="FunFam" id="3.40.50.150:FF:000009">
    <property type="entry name" value="23S rRNA (Uracil(1939)-C(5))-methyltransferase RlmD"/>
    <property type="match status" value="1"/>
</dbReference>
<gene>
    <name evidence="3" type="primary">rlmD</name>
    <name evidence="3" type="ORF">FA707_07730</name>
</gene>
<dbReference type="KEGG" id="vao:FA707_07730"/>
<dbReference type="EMBL" id="CP039712">
    <property type="protein sequence ID" value="QCI86861.1"/>
    <property type="molecule type" value="Genomic_DNA"/>
</dbReference>
<dbReference type="InterPro" id="IPR010280">
    <property type="entry name" value="U5_MeTrfase_fam"/>
</dbReference>
<dbReference type="PROSITE" id="PS01230">
    <property type="entry name" value="TRMA_1"/>
    <property type="match status" value="1"/>
</dbReference>
<dbReference type="InterPro" id="IPR030391">
    <property type="entry name" value="MeTrfase_TrmA_CS"/>
</dbReference>
<accession>A0A4D7CWY5</accession>
<sequence>MLPVSKNDRLVVDIIDLTHEGRGVAKVDGYPIFIENALPGEQVKIHVMKVGKKFAFAKVLEILTESESRVALEDETLIRTGIAPLQHMSYEAQLDFKQKQVENVMRKVAKMPEIEVLPTMGMEDPTHYRNKAQIPVRKIEGELETGFYRRNSHDLVPIESFYIQDEVIDKAVIAVRDVLRQFNIKPYNEEENTGLIRHIIVRHGHYTGELMVVLVTRVGKIFQGDKVVAEIVKALPNVTSIIQNINGDQTNVILGEWTRTLYGKDVIVDELLGKRYEISAKSFFQVNTKQAEVLYQVAIDFADLQATDTVIDAYCGTGTIGLTIADKVEHVYGMEIVPEAIKDAKRNQEINDVENVTFQVGAAEYVLPEWQEKGIEADVIIVDPPRKGLKESFIETSAAMQPEKIVYVSCNPSTFARDVKIYAGLGYQLDKVQPVDMFPQTPHVEVVGLLTKMN</sequence>
<dbReference type="PROSITE" id="PS01231">
    <property type="entry name" value="TRMA_2"/>
    <property type="match status" value="1"/>
</dbReference>
<evidence type="ECO:0000313" key="3">
    <source>
        <dbReference type="EMBL" id="QCI86861.1"/>
    </source>
</evidence>
<evidence type="ECO:0000256" key="1">
    <source>
        <dbReference type="PROSITE-ProRule" id="PRU01024"/>
    </source>
</evidence>
<dbReference type="Proteomes" id="UP000298615">
    <property type="component" value="Chromosome"/>
</dbReference>
<proteinExistence type="inferred from homology"/>
<dbReference type="GO" id="GO:0070475">
    <property type="term" value="P:rRNA base methylation"/>
    <property type="evidence" value="ECO:0007669"/>
    <property type="project" value="TreeGrafter"/>
</dbReference>
<dbReference type="InterPro" id="IPR002792">
    <property type="entry name" value="TRAM_dom"/>
</dbReference>
<dbReference type="PROSITE" id="PS50926">
    <property type="entry name" value="TRAM"/>
    <property type="match status" value="1"/>
</dbReference>
<dbReference type="GO" id="GO:0070041">
    <property type="term" value="F:rRNA (uridine-C5-)-methyltransferase activity"/>
    <property type="evidence" value="ECO:0007669"/>
    <property type="project" value="TreeGrafter"/>
</dbReference>
<feature type="binding site" evidence="1">
    <location>
        <position position="335"/>
    </location>
    <ligand>
        <name>S-adenosyl-L-methionine</name>
        <dbReference type="ChEBI" id="CHEBI:59789"/>
    </ligand>
</feature>
<dbReference type="Gene3D" id="2.40.50.1070">
    <property type="match status" value="1"/>
</dbReference>
<dbReference type="InterPro" id="IPR030390">
    <property type="entry name" value="MeTrfase_TrmA_AS"/>
</dbReference>
<dbReference type="FunFam" id="2.40.50.1070:FF:000003">
    <property type="entry name" value="23S rRNA (Uracil-5-)-methyltransferase RumA"/>
    <property type="match status" value="1"/>
</dbReference>
<evidence type="ECO:0000256" key="2">
    <source>
        <dbReference type="PROSITE-ProRule" id="PRU10015"/>
    </source>
</evidence>
<dbReference type="PANTHER" id="PTHR11061:SF30">
    <property type="entry name" value="TRNA (URACIL(54)-C(5))-METHYLTRANSFERASE"/>
    <property type="match status" value="1"/>
</dbReference>
<dbReference type="EC" id="2.1.1.190" evidence="3"/>
<feature type="active site" description="Nucleophile" evidence="1">
    <location>
        <position position="410"/>
    </location>
</feature>
<dbReference type="InterPro" id="IPR029063">
    <property type="entry name" value="SAM-dependent_MTases_sf"/>
</dbReference>
<dbReference type="InterPro" id="IPR012340">
    <property type="entry name" value="NA-bd_OB-fold"/>
</dbReference>
<evidence type="ECO:0000313" key="4">
    <source>
        <dbReference type="Proteomes" id="UP000298615"/>
    </source>
</evidence>
<feature type="active site" evidence="2">
    <location>
        <position position="410"/>
    </location>
</feature>